<comment type="cofactor">
    <cofactor evidence="5">
        <name>Mg(2+)</name>
        <dbReference type="ChEBI" id="CHEBI:18420"/>
    </cofactor>
</comment>
<dbReference type="EMBL" id="CP043420">
    <property type="protein sequence ID" value="QEL09701.1"/>
    <property type="molecule type" value="Genomic_DNA"/>
</dbReference>
<dbReference type="OrthoDB" id="9801938at2"/>
<dbReference type="GO" id="GO:0035999">
    <property type="term" value="P:tetrahydrofolate interconversion"/>
    <property type="evidence" value="ECO:0007669"/>
    <property type="project" value="TreeGrafter"/>
</dbReference>
<keyword evidence="6" id="KW-0436">Ligase</keyword>
<evidence type="ECO:0000256" key="4">
    <source>
        <dbReference type="PIRSR" id="PIRSR006806-1"/>
    </source>
</evidence>
<dbReference type="InterPro" id="IPR002698">
    <property type="entry name" value="FTHF_cligase"/>
</dbReference>
<evidence type="ECO:0000256" key="1">
    <source>
        <dbReference type="ARBA" id="ARBA00010638"/>
    </source>
</evidence>
<dbReference type="GO" id="GO:0046872">
    <property type="term" value="F:metal ion binding"/>
    <property type="evidence" value="ECO:0007669"/>
    <property type="project" value="UniProtKB-KW"/>
</dbReference>
<evidence type="ECO:0000313" key="6">
    <source>
        <dbReference type="EMBL" id="QEL09701.1"/>
    </source>
</evidence>
<reference evidence="6 7" key="1">
    <citation type="submission" date="2019-08" db="EMBL/GenBank/DDBJ databases">
        <title>Complete genome sequence of Kushneria sp. YCWA18, a halophilic phosphate-solubilizing bacterium isolated from Daqiao saltern in China.</title>
        <authorList>
            <person name="Du G.-X."/>
            <person name="Qu L.-Y."/>
        </authorList>
    </citation>
    <scope>NUCLEOTIDE SEQUENCE [LARGE SCALE GENOMIC DNA]</scope>
    <source>
        <strain evidence="6 7">YCWA18</strain>
    </source>
</reference>
<comment type="catalytic activity">
    <reaction evidence="5">
        <text>(6S)-5-formyl-5,6,7,8-tetrahydrofolate + ATP = (6R)-5,10-methenyltetrahydrofolate + ADP + phosphate</text>
        <dbReference type="Rhea" id="RHEA:10488"/>
        <dbReference type="ChEBI" id="CHEBI:30616"/>
        <dbReference type="ChEBI" id="CHEBI:43474"/>
        <dbReference type="ChEBI" id="CHEBI:57455"/>
        <dbReference type="ChEBI" id="CHEBI:57457"/>
        <dbReference type="ChEBI" id="CHEBI:456216"/>
        <dbReference type="EC" id="6.3.3.2"/>
    </reaction>
</comment>
<feature type="binding site" evidence="4">
    <location>
        <position position="74"/>
    </location>
    <ligand>
        <name>substrate</name>
    </ligand>
</feature>
<dbReference type="SUPFAM" id="SSF100950">
    <property type="entry name" value="NagB/RpiA/CoA transferase-like"/>
    <property type="match status" value="1"/>
</dbReference>
<accession>A0A5C0ZU41</accession>
<protein>
    <recommendedName>
        <fullName evidence="5">5-formyltetrahydrofolate cyclo-ligase</fullName>
        <ecNumber evidence="5">6.3.3.2</ecNumber>
    </recommendedName>
</protein>
<evidence type="ECO:0000256" key="5">
    <source>
        <dbReference type="RuleBase" id="RU361279"/>
    </source>
</evidence>
<sequence length="223" mass="25377">MPLRNEPSPLRTSRSNVTIAPVTAGHDRRALRRMLRHRRRTLAPGEQRQAALALRQQLLRMPEIMRATHLAFYLPNDGEIDPGPLIATLRRRGIHVYLPVLRPLVHNRLWFVELRQDTRLVSNRFGIAEPALQQSAQRHRRLPAWALDTILMPLVGFDARGNRLGMGGGFYDRTLAFTRHRSTRPTLIGLAHGCQQVDSLPAAEWDVPLDAVVSDRAIIRAQR</sequence>
<feature type="binding site" evidence="4">
    <location>
        <begin position="163"/>
        <end position="171"/>
    </location>
    <ligand>
        <name>ATP</name>
        <dbReference type="ChEBI" id="CHEBI:30616"/>
    </ligand>
</feature>
<dbReference type="EC" id="6.3.3.2" evidence="5"/>
<evidence type="ECO:0000256" key="3">
    <source>
        <dbReference type="ARBA" id="ARBA00022840"/>
    </source>
</evidence>
<dbReference type="GO" id="GO:0005524">
    <property type="term" value="F:ATP binding"/>
    <property type="evidence" value="ECO:0007669"/>
    <property type="project" value="UniProtKB-KW"/>
</dbReference>
<keyword evidence="5" id="KW-0460">Magnesium</keyword>
<evidence type="ECO:0000256" key="2">
    <source>
        <dbReference type="ARBA" id="ARBA00022741"/>
    </source>
</evidence>
<dbReference type="GO" id="GO:0009396">
    <property type="term" value="P:folic acid-containing compound biosynthetic process"/>
    <property type="evidence" value="ECO:0007669"/>
    <property type="project" value="TreeGrafter"/>
</dbReference>
<organism evidence="6 7">
    <name type="scientific">Kushneria phosphatilytica</name>
    <dbReference type="NCBI Taxonomy" id="657387"/>
    <lineage>
        <taxon>Bacteria</taxon>
        <taxon>Pseudomonadati</taxon>
        <taxon>Pseudomonadota</taxon>
        <taxon>Gammaproteobacteria</taxon>
        <taxon>Oceanospirillales</taxon>
        <taxon>Halomonadaceae</taxon>
        <taxon>Kushneria</taxon>
    </lineage>
</organism>
<keyword evidence="2 4" id="KW-0547">Nucleotide-binding</keyword>
<feature type="binding site" evidence="4">
    <location>
        <position position="79"/>
    </location>
    <ligand>
        <name>substrate</name>
    </ligand>
</feature>
<gene>
    <name evidence="6" type="ORF">FY550_00205</name>
</gene>
<dbReference type="Proteomes" id="UP000322553">
    <property type="component" value="Chromosome"/>
</dbReference>
<dbReference type="PIRSF" id="PIRSF006806">
    <property type="entry name" value="FTHF_cligase"/>
    <property type="match status" value="1"/>
</dbReference>
<comment type="similarity">
    <text evidence="1 5">Belongs to the 5-formyltetrahydrofolate cyclo-ligase family.</text>
</comment>
<feature type="binding site" evidence="4">
    <location>
        <begin position="28"/>
        <end position="32"/>
    </location>
    <ligand>
        <name>ATP</name>
        <dbReference type="ChEBI" id="CHEBI:30616"/>
    </ligand>
</feature>
<keyword evidence="7" id="KW-1185">Reference proteome</keyword>
<dbReference type="Pfam" id="PF01812">
    <property type="entry name" value="5-FTHF_cyc-lig"/>
    <property type="match status" value="1"/>
</dbReference>
<evidence type="ECO:0000313" key="7">
    <source>
        <dbReference type="Proteomes" id="UP000322553"/>
    </source>
</evidence>
<dbReference type="InterPro" id="IPR024185">
    <property type="entry name" value="FTHF_cligase-like_sf"/>
</dbReference>
<keyword evidence="5" id="KW-0479">Metal-binding</keyword>
<dbReference type="NCBIfam" id="TIGR02727">
    <property type="entry name" value="MTHFS_bact"/>
    <property type="match status" value="1"/>
</dbReference>
<proteinExistence type="inferred from homology"/>
<keyword evidence="3 4" id="KW-0067">ATP-binding</keyword>
<name>A0A5C0ZU41_9GAMM</name>
<dbReference type="AlphaFoldDB" id="A0A5C0ZU41"/>
<dbReference type="GO" id="GO:0030272">
    <property type="term" value="F:5-formyltetrahydrofolate cyclo-ligase activity"/>
    <property type="evidence" value="ECO:0007669"/>
    <property type="project" value="UniProtKB-EC"/>
</dbReference>
<dbReference type="KEGG" id="kuy:FY550_00205"/>
<dbReference type="Gene3D" id="3.40.50.10420">
    <property type="entry name" value="NagB/RpiA/CoA transferase-like"/>
    <property type="match status" value="1"/>
</dbReference>
<dbReference type="InterPro" id="IPR037171">
    <property type="entry name" value="NagB/RpiA_transferase-like"/>
</dbReference>
<dbReference type="RefSeq" id="WP_084388210.1">
    <property type="nucleotide sequence ID" value="NZ_CP043420.1"/>
</dbReference>
<dbReference type="PANTHER" id="PTHR23407:SF1">
    <property type="entry name" value="5-FORMYLTETRAHYDROFOLATE CYCLO-LIGASE"/>
    <property type="match status" value="1"/>
</dbReference>
<dbReference type="PANTHER" id="PTHR23407">
    <property type="entry name" value="ATPASE INHIBITOR/5-FORMYLTETRAHYDROFOLATE CYCLO-LIGASE"/>
    <property type="match status" value="1"/>
</dbReference>